<dbReference type="OrthoDB" id="10338881at2759"/>
<keyword evidence="2" id="KW-1133">Transmembrane helix</keyword>
<reference evidence="3 4" key="1">
    <citation type="journal article" date="2019" name="Nat. Plants">
        <title>Stout camphor tree genome fills gaps in understanding of flowering plant genome evolution.</title>
        <authorList>
            <person name="Chaw S.M."/>
            <person name="Liu Y.C."/>
            <person name="Wu Y.W."/>
            <person name="Wang H.Y."/>
            <person name="Lin C.I."/>
            <person name="Wu C.S."/>
            <person name="Ke H.M."/>
            <person name="Chang L.Y."/>
            <person name="Hsu C.Y."/>
            <person name="Yang H.T."/>
            <person name="Sudianto E."/>
            <person name="Hsu M.H."/>
            <person name="Wu K.P."/>
            <person name="Wang L.N."/>
            <person name="Leebens-Mack J.H."/>
            <person name="Tsai I.J."/>
        </authorList>
    </citation>
    <scope>NUCLEOTIDE SEQUENCE [LARGE SCALE GENOMIC DNA]</scope>
    <source>
        <strain evidence="4">cv. Chaw 1501</strain>
        <tissue evidence="3">Young leaves</tissue>
    </source>
</reference>
<feature type="compositionally biased region" description="Polar residues" evidence="1">
    <location>
        <begin position="263"/>
        <end position="272"/>
    </location>
</feature>
<feature type="compositionally biased region" description="Basic and acidic residues" evidence="1">
    <location>
        <begin position="224"/>
        <end position="233"/>
    </location>
</feature>
<name>A0A443PTV0_9MAGN</name>
<feature type="region of interest" description="Disordered" evidence="1">
    <location>
        <begin position="118"/>
        <end position="139"/>
    </location>
</feature>
<evidence type="ECO:0000313" key="4">
    <source>
        <dbReference type="Proteomes" id="UP000283530"/>
    </source>
</evidence>
<feature type="compositionally biased region" description="Polar residues" evidence="1">
    <location>
        <begin position="118"/>
        <end position="129"/>
    </location>
</feature>
<proteinExistence type="predicted"/>
<keyword evidence="2" id="KW-0812">Transmembrane</keyword>
<keyword evidence="2" id="KW-0472">Membrane</keyword>
<evidence type="ECO:0000313" key="3">
    <source>
        <dbReference type="EMBL" id="RWR94198.1"/>
    </source>
</evidence>
<dbReference type="AlphaFoldDB" id="A0A443PTV0"/>
<evidence type="ECO:0000256" key="2">
    <source>
        <dbReference type="SAM" id="Phobius"/>
    </source>
</evidence>
<feature type="region of interest" description="Disordered" evidence="1">
    <location>
        <begin position="50"/>
        <end position="76"/>
    </location>
</feature>
<evidence type="ECO:0000256" key="1">
    <source>
        <dbReference type="SAM" id="MobiDB-lite"/>
    </source>
</evidence>
<feature type="transmembrane region" description="Helical" evidence="2">
    <location>
        <begin position="28"/>
        <end position="47"/>
    </location>
</feature>
<accession>A0A443PTV0</accession>
<keyword evidence="4" id="KW-1185">Reference proteome</keyword>
<feature type="region of interest" description="Disordered" evidence="1">
    <location>
        <begin position="224"/>
        <end position="272"/>
    </location>
</feature>
<protein>
    <submittedName>
        <fullName evidence="3">Uncharacterized protein</fullName>
    </submittedName>
</protein>
<sequence>MAELQKINQEKRKMELIGTCNGSGGNGIYGLLVLGGALAAAAFMAAISNQGKRRPNNSPVGDLTENPPSDEKDCSKTEAQGLLSIVDTRPESVENHQCIEEDASRICSKLIQSHGSVTSESLEQESASEINGEDEGTFRRTDNNILDNLKTDFSAAADYDINDGNAVQLELFSFSGVNNGLIDKQSIKVVGDGKEGSVNSSLAETLVAFEDRAEIIKEAKITDREEAVLEEHPSMQPEEEDDNEDDEEESIEEKGVEECSDGTGDSSMESNTDAIWPVDSMEELIEKKTKTHVESSAKDKPLELEEIGSDVKIGYNGKEVAGTRQEEENANFEITRKTILMEKGKKRGCVIMQMNRMSSDSRAVWVWALLGSVVFLLGHLICAAFSSQAI</sequence>
<dbReference type="EMBL" id="QPKB01000010">
    <property type="protein sequence ID" value="RWR94198.1"/>
    <property type="molecule type" value="Genomic_DNA"/>
</dbReference>
<feature type="transmembrane region" description="Helical" evidence="2">
    <location>
        <begin position="364"/>
        <end position="386"/>
    </location>
</feature>
<dbReference type="Proteomes" id="UP000283530">
    <property type="component" value="Unassembled WGS sequence"/>
</dbReference>
<comment type="caution">
    <text evidence="3">The sequence shown here is derived from an EMBL/GenBank/DDBJ whole genome shotgun (WGS) entry which is preliminary data.</text>
</comment>
<organism evidence="3 4">
    <name type="scientific">Cinnamomum micranthum f. kanehirae</name>
    <dbReference type="NCBI Taxonomy" id="337451"/>
    <lineage>
        <taxon>Eukaryota</taxon>
        <taxon>Viridiplantae</taxon>
        <taxon>Streptophyta</taxon>
        <taxon>Embryophyta</taxon>
        <taxon>Tracheophyta</taxon>
        <taxon>Spermatophyta</taxon>
        <taxon>Magnoliopsida</taxon>
        <taxon>Magnoliidae</taxon>
        <taxon>Laurales</taxon>
        <taxon>Lauraceae</taxon>
        <taxon>Cinnamomum</taxon>
    </lineage>
</organism>
<gene>
    <name evidence="3" type="ORF">CKAN_02347900</name>
</gene>
<feature type="compositionally biased region" description="Acidic residues" evidence="1">
    <location>
        <begin position="237"/>
        <end position="251"/>
    </location>
</feature>